<dbReference type="InterPro" id="IPR011006">
    <property type="entry name" value="CheY-like_superfamily"/>
</dbReference>
<protein>
    <submittedName>
        <fullName evidence="5">DNA-binding response regulator</fullName>
    </submittedName>
</protein>
<evidence type="ECO:0000313" key="6">
    <source>
        <dbReference type="Proteomes" id="UP000248925"/>
    </source>
</evidence>
<feature type="domain" description="Response regulatory" evidence="4">
    <location>
        <begin position="4"/>
        <end position="118"/>
    </location>
</feature>
<dbReference type="Gene3D" id="3.40.50.2300">
    <property type="match status" value="1"/>
</dbReference>
<evidence type="ECO:0000256" key="1">
    <source>
        <dbReference type="ARBA" id="ARBA00023125"/>
    </source>
</evidence>
<keyword evidence="1 5" id="KW-0238">DNA-binding</keyword>
<comment type="caution">
    <text evidence="5">The sequence shown here is derived from an EMBL/GenBank/DDBJ whole genome shotgun (WGS) entry which is preliminary data.</text>
</comment>
<dbReference type="Pfam" id="PF00196">
    <property type="entry name" value="GerE"/>
    <property type="match status" value="1"/>
</dbReference>
<name>A0A2W4ELE6_9HYPH</name>
<dbReference type="InterPro" id="IPR001789">
    <property type="entry name" value="Sig_transdc_resp-reg_receiver"/>
</dbReference>
<dbReference type="InterPro" id="IPR039420">
    <property type="entry name" value="WalR-like"/>
</dbReference>
<feature type="modified residue" description="4-aspartylphosphate" evidence="2">
    <location>
        <position position="53"/>
    </location>
</feature>
<evidence type="ECO:0000259" key="3">
    <source>
        <dbReference type="PROSITE" id="PS50043"/>
    </source>
</evidence>
<dbReference type="EMBL" id="PCDP01000032">
    <property type="protein sequence ID" value="PZM14606.1"/>
    <property type="molecule type" value="Genomic_DNA"/>
</dbReference>
<dbReference type="GO" id="GO:0000160">
    <property type="term" value="P:phosphorelay signal transduction system"/>
    <property type="evidence" value="ECO:0007669"/>
    <property type="project" value="InterPro"/>
</dbReference>
<dbReference type="AlphaFoldDB" id="A0A2W4ELE6"/>
<dbReference type="PRINTS" id="PR00038">
    <property type="entry name" value="HTHLUXR"/>
</dbReference>
<accession>A0A2W4ELE6</accession>
<gene>
    <name evidence="5" type="ORF">CPY51_10220</name>
</gene>
<organism evidence="5 6">
    <name type="scientific">Rhizobium tubonense</name>
    <dbReference type="NCBI Taxonomy" id="484088"/>
    <lineage>
        <taxon>Bacteria</taxon>
        <taxon>Pseudomonadati</taxon>
        <taxon>Pseudomonadota</taxon>
        <taxon>Alphaproteobacteria</taxon>
        <taxon>Hyphomicrobiales</taxon>
        <taxon>Rhizobiaceae</taxon>
        <taxon>Rhizobium/Agrobacterium group</taxon>
        <taxon>Rhizobium</taxon>
    </lineage>
</organism>
<dbReference type="PROSITE" id="PS50043">
    <property type="entry name" value="HTH_LUXR_2"/>
    <property type="match status" value="1"/>
</dbReference>
<keyword evidence="6" id="KW-1185">Reference proteome</keyword>
<evidence type="ECO:0000313" key="5">
    <source>
        <dbReference type="EMBL" id="PZM14606.1"/>
    </source>
</evidence>
<dbReference type="PANTHER" id="PTHR43214">
    <property type="entry name" value="TWO-COMPONENT RESPONSE REGULATOR"/>
    <property type="match status" value="1"/>
</dbReference>
<sequence length="202" mass="21820">MGRTIHVVDDDASYRGAIVRLLSISGFNVAPYESGDQLLALLPGAEPGCIVLDLQMPGIHGLTLQHKIAELAPLLPVVFLTGQGDIGTGIGAMKAGAVDFLEKPASSSTLLAAVERALNQYDSRLAEHQRRQMIQTLVDSLTPREAEVFALVVHGHLNKQIAHALGTSERTVKVHRHRVMEKLKVRSWAEAVSLASRIGLVE</sequence>
<dbReference type="InterPro" id="IPR000792">
    <property type="entry name" value="Tscrpt_reg_LuxR_C"/>
</dbReference>
<dbReference type="SUPFAM" id="SSF46894">
    <property type="entry name" value="C-terminal effector domain of the bipartite response regulators"/>
    <property type="match status" value="1"/>
</dbReference>
<proteinExistence type="predicted"/>
<reference evidence="5 6" key="1">
    <citation type="journal article" date="2018" name="Sci. Rep.">
        <title>Rhizobium tumorigenes sp. nov., a novel plant tumorigenic bacterium isolated from cane gall tumors on thornless blackberry.</title>
        <authorList>
            <person name="Kuzmanovi N."/>
            <person name="Smalla K."/>
            <person name="Gronow S."/>
            <person name="PuBawska J."/>
        </authorList>
    </citation>
    <scope>NUCLEOTIDE SEQUENCE [LARGE SCALE GENOMIC DNA]</scope>
    <source>
        <strain evidence="5 6">CCBAU 85046</strain>
    </source>
</reference>
<dbReference type="Pfam" id="PF00072">
    <property type="entry name" value="Response_reg"/>
    <property type="match status" value="1"/>
</dbReference>
<dbReference type="PANTHER" id="PTHR43214:SF44">
    <property type="entry name" value="TWO-COMPONENT RESPONSE REGULATOR"/>
    <property type="match status" value="1"/>
</dbReference>
<dbReference type="Proteomes" id="UP000248925">
    <property type="component" value="Unassembled WGS sequence"/>
</dbReference>
<dbReference type="CDD" id="cd06170">
    <property type="entry name" value="LuxR_C_like"/>
    <property type="match status" value="1"/>
</dbReference>
<dbReference type="RefSeq" id="WP_111160137.1">
    <property type="nucleotide sequence ID" value="NZ_PCDP01000032.1"/>
</dbReference>
<feature type="domain" description="HTH luxR-type" evidence="3">
    <location>
        <begin position="134"/>
        <end position="199"/>
    </location>
</feature>
<dbReference type="OrthoDB" id="9782655at2"/>
<dbReference type="SMART" id="SM00448">
    <property type="entry name" value="REC"/>
    <property type="match status" value="1"/>
</dbReference>
<dbReference type="Gene3D" id="1.10.10.10">
    <property type="entry name" value="Winged helix-like DNA-binding domain superfamily/Winged helix DNA-binding domain"/>
    <property type="match status" value="1"/>
</dbReference>
<dbReference type="InterPro" id="IPR036388">
    <property type="entry name" value="WH-like_DNA-bd_sf"/>
</dbReference>
<dbReference type="GO" id="GO:0003677">
    <property type="term" value="F:DNA binding"/>
    <property type="evidence" value="ECO:0007669"/>
    <property type="project" value="UniProtKB-KW"/>
</dbReference>
<dbReference type="PROSITE" id="PS50110">
    <property type="entry name" value="RESPONSE_REGULATORY"/>
    <property type="match status" value="1"/>
</dbReference>
<dbReference type="GO" id="GO:0006355">
    <property type="term" value="P:regulation of DNA-templated transcription"/>
    <property type="evidence" value="ECO:0007669"/>
    <property type="project" value="InterPro"/>
</dbReference>
<dbReference type="SMART" id="SM00421">
    <property type="entry name" value="HTH_LUXR"/>
    <property type="match status" value="1"/>
</dbReference>
<evidence type="ECO:0000256" key="2">
    <source>
        <dbReference type="PROSITE-ProRule" id="PRU00169"/>
    </source>
</evidence>
<keyword evidence="2" id="KW-0597">Phosphoprotein</keyword>
<dbReference type="SUPFAM" id="SSF52172">
    <property type="entry name" value="CheY-like"/>
    <property type="match status" value="1"/>
</dbReference>
<dbReference type="InterPro" id="IPR016032">
    <property type="entry name" value="Sig_transdc_resp-reg_C-effctor"/>
</dbReference>
<evidence type="ECO:0000259" key="4">
    <source>
        <dbReference type="PROSITE" id="PS50110"/>
    </source>
</evidence>